<dbReference type="SUPFAM" id="SSF52206">
    <property type="entry name" value="Hypothetical protein MTH538"/>
    <property type="match status" value="1"/>
</dbReference>
<dbReference type="RefSeq" id="WP_007927515.1">
    <property type="nucleotide sequence ID" value="NZ_ALWX01000042.1"/>
</dbReference>
<dbReference type="EMBL" id="PIPF01000007">
    <property type="protein sequence ID" value="RWU83555.1"/>
    <property type="molecule type" value="Genomic_DNA"/>
</dbReference>
<dbReference type="EMBL" id="ALWX01000042">
    <property type="protein sequence ID" value="EKA60997.1"/>
    <property type="molecule type" value="Genomic_DNA"/>
</dbReference>
<dbReference type="STRING" id="1210046.B277_09647"/>
<accession>K1E6F7</accession>
<dbReference type="Proteomes" id="UP000004474">
    <property type="component" value="Unassembled WGS sequence"/>
</dbReference>
<protein>
    <submittedName>
        <fullName evidence="3">TIR domain-containing protein</fullName>
    </submittedName>
</protein>
<feature type="domain" description="Thoeris protein ThsB TIR-like" evidence="1">
    <location>
        <begin position="7"/>
        <end position="95"/>
    </location>
</feature>
<dbReference type="Proteomes" id="UP000288711">
    <property type="component" value="Unassembled WGS sequence"/>
</dbReference>
<sequence>MANKTVFIAFAMEDERTRDLFVGQRKLGNTPYDWTDMSVKNPYDTEWKERVRARIRRSDGVIALISSSTPDAAGQLWEIKCAREEGKPLLGIWIEDGYRTKPVEMGTAPCKTWTWQNVGDFIDGL</sequence>
<gene>
    <name evidence="2" type="ORF">B277_09647</name>
    <name evidence="3" type="ORF">CWN80_07180</name>
</gene>
<keyword evidence="5" id="KW-1185">Reference proteome</keyword>
<dbReference type="eggNOG" id="ENOG5032WE6">
    <property type="taxonomic scope" value="Bacteria"/>
</dbReference>
<dbReference type="Pfam" id="PF08937">
    <property type="entry name" value="ThsB_TIR"/>
    <property type="match status" value="1"/>
</dbReference>
<name>K1E6F7_9MICO</name>
<dbReference type="PATRIC" id="fig|1210046.3.peg.1843"/>
<evidence type="ECO:0000313" key="5">
    <source>
        <dbReference type="Proteomes" id="UP000288711"/>
    </source>
</evidence>
<dbReference type="InterPro" id="IPR015032">
    <property type="entry name" value="ThsB__TIR-like_domain"/>
</dbReference>
<dbReference type="AlphaFoldDB" id="K1E6F7"/>
<proteinExistence type="predicted"/>
<evidence type="ECO:0000313" key="4">
    <source>
        <dbReference type="Proteomes" id="UP000004474"/>
    </source>
</evidence>
<organism evidence="2 4">
    <name type="scientific">Janibacter hoylei PVAS-1</name>
    <dbReference type="NCBI Taxonomy" id="1210046"/>
    <lineage>
        <taxon>Bacteria</taxon>
        <taxon>Bacillati</taxon>
        <taxon>Actinomycetota</taxon>
        <taxon>Actinomycetes</taxon>
        <taxon>Micrococcales</taxon>
        <taxon>Intrasporangiaceae</taxon>
        <taxon>Janibacter</taxon>
    </lineage>
</organism>
<reference evidence="3" key="3">
    <citation type="submission" date="2017-11" db="EMBL/GenBank/DDBJ databases">
        <authorList>
            <person name="Seuylemezian A."/>
            <person name="Cooper K."/>
            <person name="Vaishampayan P."/>
        </authorList>
    </citation>
    <scope>NUCLEOTIDE SEQUENCE</scope>
    <source>
        <strain evidence="3">PVAS-1</strain>
    </source>
</reference>
<evidence type="ECO:0000313" key="2">
    <source>
        <dbReference type="EMBL" id="EKA60997.1"/>
    </source>
</evidence>
<dbReference type="OrthoDB" id="9809731at2"/>
<comment type="caution">
    <text evidence="2">The sequence shown here is derived from an EMBL/GenBank/DDBJ whole genome shotgun (WGS) entry which is preliminary data.</text>
</comment>
<reference evidence="3 5" key="1">
    <citation type="journal article" date="2009" name="Int. J. Syst. Evol. Microbiol.">
        <title>Janibacter hoylei sp. nov., Bacillus isronensis sp. nov. and Bacillus aryabhattai sp. nov., isolated from cryotubes used for collecting air from the upper atmosphere.</title>
        <authorList>
            <person name="Shivaji S."/>
            <person name="Chaturvedi P."/>
            <person name="Begum Z."/>
            <person name="Pindi P.K."/>
            <person name="Manorama R."/>
            <person name="Padmanaban D.A."/>
            <person name="Shouche Y.S."/>
            <person name="Pawar S."/>
            <person name="Vaishampayan P."/>
            <person name="Dutt C.B."/>
            <person name="Datta G.N."/>
            <person name="Manchanda R.K."/>
            <person name="Rao U.R."/>
            <person name="Bhargava P.M."/>
            <person name="Narlikar J.V."/>
        </authorList>
    </citation>
    <scope>NUCLEOTIDE SEQUENCE [LARGE SCALE GENOMIC DNA]</scope>
    <source>
        <strain evidence="3 5">PVAS-1</strain>
    </source>
</reference>
<reference evidence="2 4" key="2">
    <citation type="journal article" date="2012" name="J. Bacteriol.">
        <title>Genome Sequence of Janibacter hoylei MTCC8307, Isolated from the Stratospheric Air.</title>
        <authorList>
            <person name="Pawar S.P."/>
            <person name="Dhotre D.P."/>
            <person name="Shetty S.A."/>
            <person name="Chowdhury S.P."/>
            <person name="Chaudhari B.L."/>
            <person name="Shouche Y.S."/>
        </authorList>
    </citation>
    <scope>NUCLEOTIDE SEQUENCE [LARGE SCALE GENOMIC DNA]</scope>
    <source>
        <strain evidence="2 4">PVAS-1</strain>
    </source>
</reference>
<evidence type="ECO:0000313" key="3">
    <source>
        <dbReference type="EMBL" id="RWU83555.1"/>
    </source>
</evidence>
<evidence type="ECO:0000259" key="1">
    <source>
        <dbReference type="Pfam" id="PF08937"/>
    </source>
</evidence>
<dbReference type="InterPro" id="IPR036490">
    <property type="entry name" value="ThsB_TIR-like_sf"/>
</dbReference>